<reference evidence="3 4" key="1">
    <citation type="submission" date="2021-06" db="EMBL/GenBank/DDBJ databases">
        <title>Rheinheimera indica sp. nov., isolated from deep-sea sediment.</title>
        <authorList>
            <person name="Wang Z."/>
            <person name="Zhang X.-Y."/>
        </authorList>
    </citation>
    <scope>NUCLEOTIDE SEQUENCE [LARGE SCALE GENOMIC DNA]</scope>
    <source>
        <strain evidence="3 4">SM2107</strain>
    </source>
</reference>
<evidence type="ECO:0000313" key="3">
    <source>
        <dbReference type="EMBL" id="MBV2130293.1"/>
    </source>
</evidence>
<dbReference type="RefSeq" id="WP_217670386.1">
    <property type="nucleotide sequence ID" value="NZ_JAHRID010000007.1"/>
</dbReference>
<comment type="caution">
    <text evidence="3">The sequence shown here is derived from an EMBL/GenBank/DDBJ whole genome shotgun (WGS) entry which is preliminary data.</text>
</comment>
<organism evidence="3 4">
    <name type="scientific">Arsukibacterium indicum</name>
    <dbReference type="NCBI Taxonomy" id="2848612"/>
    <lineage>
        <taxon>Bacteria</taxon>
        <taxon>Pseudomonadati</taxon>
        <taxon>Pseudomonadota</taxon>
        <taxon>Gammaproteobacteria</taxon>
        <taxon>Chromatiales</taxon>
        <taxon>Chromatiaceae</taxon>
        <taxon>Arsukibacterium</taxon>
    </lineage>
</organism>
<dbReference type="Proteomes" id="UP000704611">
    <property type="component" value="Unassembled WGS sequence"/>
</dbReference>
<feature type="signal peptide" evidence="1">
    <location>
        <begin position="1"/>
        <end position="18"/>
    </location>
</feature>
<dbReference type="Pfam" id="PF13283">
    <property type="entry name" value="NfrA_C"/>
    <property type="match status" value="1"/>
</dbReference>
<dbReference type="EMBL" id="JAHRID010000007">
    <property type="protein sequence ID" value="MBV2130293.1"/>
    <property type="molecule type" value="Genomic_DNA"/>
</dbReference>
<feature type="chain" id="PRO_5046465300" description="Bacteriophage N4 adsorption protein A C-terminal domain-containing protein" evidence="1">
    <location>
        <begin position="19"/>
        <end position="978"/>
    </location>
</feature>
<protein>
    <recommendedName>
        <fullName evidence="2">Bacteriophage N4 adsorption protein A C-terminal domain-containing protein</fullName>
    </recommendedName>
</protein>
<dbReference type="InterPro" id="IPR025137">
    <property type="entry name" value="NfrA_C"/>
</dbReference>
<evidence type="ECO:0000259" key="2">
    <source>
        <dbReference type="Pfam" id="PF13283"/>
    </source>
</evidence>
<name>A0ABS6MNA6_9GAMM</name>
<keyword evidence="1" id="KW-0732">Signal</keyword>
<feature type="domain" description="Bacteriophage N4 adsorption protein A C-terminal" evidence="2">
    <location>
        <begin position="795"/>
        <end position="966"/>
    </location>
</feature>
<accession>A0ABS6MNA6</accession>
<evidence type="ECO:0000256" key="1">
    <source>
        <dbReference type="SAM" id="SignalP"/>
    </source>
</evidence>
<keyword evidence="4" id="KW-1185">Reference proteome</keyword>
<proteinExistence type="predicted"/>
<dbReference type="SMART" id="SM00028">
    <property type="entry name" value="TPR"/>
    <property type="match status" value="3"/>
</dbReference>
<evidence type="ECO:0000313" key="4">
    <source>
        <dbReference type="Proteomes" id="UP000704611"/>
    </source>
</evidence>
<dbReference type="InterPro" id="IPR019734">
    <property type="entry name" value="TPR_rpt"/>
</dbReference>
<gene>
    <name evidence="3" type="ORF">KQY15_14455</name>
</gene>
<sequence length="978" mass="111128">MKWLSIVFLLLISCAAFSAQDWRNGLTELQQFRTYPYVDKAFVLQQQKHFAAAADELEKALKVVPGHPPLLSMLFDIQLAIPDTAGAFDTYQLMPTSETGNRLLRLLQTELELQQTLAINDYTRLLAVLPKSEQQPILQIITQHLFDAGQLQQAFELLLAQTDLSDMLLLQRAELASQLSLPLQVISDTSAVSVTNLTGTDWLRYSLALVSQGEHHQAAQFANMNANADWAELFYRQWLQIQLSEADWAGAEQSFSWLSRHASLTPAEQLQRFQSAINSENTAFARQLIPQLQASCLDKVTMYLQTGGEKEARETFLTCSYQQSLQWLNYADRWLDADKLEAVTLNNQALADKQKHMVLQKRIAAKDYAVLLRRKFEQPLRRQDYPLLIDGIQSLTDTSKQLKYLMQLYQAMPDDDLLDQLSYRLVLQQQYHSALEILEQGLPFSNAVIQEGILPERLLNLLRGQSEEKVAEVLHKLQDWPILKAARAELWRIAGHCTKAEEILAPAPVSAEGWKTLALCARNNQPGAAIQYWQQAYQLQPDLTYLKEIAYLYQELQQPAQALITLQQVPESQLFTAEILTMAELALQSGTTDIVGHYLNLAQPEQPAELARKSAIQAALYSQQGLLTASQKSWMQATALQPDNMAYQLGYAYALAKTEPEQALKVMAKVKGSGYKFSATDQAQLAFLNQRLSRLTETAESVESALYLYKNQSSLTDVELETQFNLVRLQQQLRSHWLVTTSATLSSGAVMAERLVSDTSVLSRHGTALKAEYFIDPMQRDLSVYALIASNGNGSPWQNFGQQLGISYKPVSSLNLWLTAGLQQYPVGEGNWQELFRVTADTLNNAPWQAEWRPIHHQWWERKVYFDAVWWPGTDSRLVQLRYDHGKVWKLNTQTAQAIKWYGLSQFDYRRQASEQASAASGNQLAAGMGWQWRFWSGQAPVLLDRQRFEVNVEWQYQLAGDLNQRQHALLLQLYVAW</sequence>